<evidence type="ECO:0000313" key="3">
    <source>
        <dbReference type="Proteomes" id="UP000503349"/>
    </source>
</evidence>
<dbReference type="AlphaFoldDB" id="A0A6G1QXB8"/>
<reference evidence="2 3" key="1">
    <citation type="submission" date="2019-02" db="EMBL/GenBank/DDBJ databases">
        <title>Opniocepnalus argus genome.</title>
        <authorList>
            <person name="Zhou C."/>
            <person name="Xiao S."/>
        </authorList>
    </citation>
    <scope>NUCLEOTIDE SEQUENCE [LARGE SCALE GENOMIC DNA]</scope>
    <source>
        <strain evidence="2">OARG1902GOOAL</strain>
        <tissue evidence="2">Muscle</tissue>
    </source>
</reference>
<accession>A0A6G1QXB8</accession>
<evidence type="ECO:0000313" key="2">
    <source>
        <dbReference type="EMBL" id="KAF3706858.1"/>
    </source>
</evidence>
<organism evidence="2 3">
    <name type="scientific">Channa argus</name>
    <name type="common">Northern snakehead</name>
    <name type="synonym">Ophicephalus argus</name>
    <dbReference type="NCBI Taxonomy" id="215402"/>
    <lineage>
        <taxon>Eukaryota</taxon>
        <taxon>Metazoa</taxon>
        <taxon>Chordata</taxon>
        <taxon>Craniata</taxon>
        <taxon>Vertebrata</taxon>
        <taxon>Euteleostomi</taxon>
        <taxon>Actinopterygii</taxon>
        <taxon>Neopterygii</taxon>
        <taxon>Teleostei</taxon>
        <taxon>Neoteleostei</taxon>
        <taxon>Acanthomorphata</taxon>
        <taxon>Anabantaria</taxon>
        <taxon>Anabantiformes</taxon>
        <taxon>Channoidei</taxon>
        <taxon>Channidae</taxon>
        <taxon>Channa</taxon>
    </lineage>
</organism>
<dbReference type="InterPro" id="IPR037055">
    <property type="entry name" value="MHC_I-like_Ag-recog_sf"/>
</dbReference>
<reference evidence="3" key="2">
    <citation type="submission" date="2019-02" db="EMBL/GenBank/DDBJ databases">
        <title>Opniocepnalus argus Var Kimnra genome.</title>
        <authorList>
            <person name="Zhou C."/>
            <person name="Xiao S."/>
        </authorList>
    </citation>
    <scope>NUCLEOTIDE SEQUENCE [LARGE SCALE GENOMIC DNA]</scope>
</reference>
<proteinExistence type="predicted"/>
<dbReference type="EMBL" id="CM015712">
    <property type="protein sequence ID" value="KAF3706858.1"/>
    <property type="molecule type" value="Genomic_DNA"/>
</dbReference>
<dbReference type="Gene3D" id="3.30.500.10">
    <property type="entry name" value="MHC class I-like antigen recognition-like"/>
    <property type="match status" value="1"/>
</dbReference>
<dbReference type="InterPro" id="IPR011162">
    <property type="entry name" value="MHC_I/II-like_Ag-recog"/>
</dbReference>
<dbReference type="Proteomes" id="UP000503349">
    <property type="component" value="Chromosome 1"/>
</dbReference>
<evidence type="ECO:0000256" key="1">
    <source>
        <dbReference type="ARBA" id="ARBA00023180"/>
    </source>
</evidence>
<name>A0A6G1QXB8_CHAAH</name>
<sequence>MHFLKLVYTASSEVPNFLDFVAVVFVDHYDSNIKITVPTQVWMDQVRADDPEYWKKQTLYWEAQAQYGTVYTETAALTRLEAGALCRVSIQFFYVLTYTLSTS</sequence>
<dbReference type="SUPFAM" id="SSF54452">
    <property type="entry name" value="MHC antigen-recognition domain"/>
    <property type="match status" value="1"/>
</dbReference>
<gene>
    <name evidence="2" type="ORF">EXN66_Car000028</name>
</gene>
<protein>
    <recommendedName>
        <fullName evidence="4">MHC class I-like antigen recognition-like domain-containing protein</fullName>
    </recommendedName>
</protein>
<keyword evidence="3" id="KW-1185">Reference proteome</keyword>
<evidence type="ECO:0008006" key="4">
    <source>
        <dbReference type="Google" id="ProtNLM"/>
    </source>
</evidence>
<keyword evidence="1" id="KW-0325">Glycoprotein</keyword>